<dbReference type="Pfam" id="PF13487">
    <property type="entry name" value="HD_5"/>
    <property type="match status" value="1"/>
</dbReference>
<dbReference type="Pfam" id="PF00072">
    <property type="entry name" value="Response_reg"/>
    <property type="match status" value="1"/>
</dbReference>
<evidence type="ECO:0000313" key="8">
    <source>
        <dbReference type="Proteomes" id="UP000515823"/>
    </source>
</evidence>
<organism evidence="7 8">
    <name type="scientific">Qiania dongpingensis</name>
    <dbReference type="NCBI Taxonomy" id="2763669"/>
    <lineage>
        <taxon>Bacteria</taxon>
        <taxon>Bacillati</taxon>
        <taxon>Bacillota</taxon>
        <taxon>Clostridia</taxon>
        <taxon>Lachnospirales</taxon>
        <taxon>Lachnospiraceae</taxon>
        <taxon>Qiania</taxon>
    </lineage>
</organism>
<comment type="function">
    <text evidence="2">May play the central regulatory role in sporulation. It may be an element of the effector pathway responsible for the activation of sporulation genes in response to nutritional stress. Spo0A may act in concert with spo0H (a sigma factor) to control the expression of some genes that are critical to the sporulation process.</text>
</comment>
<dbReference type="InterPro" id="IPR021800">
    <property type="entry name" value="DUF3369"/>
</dbReference>
<dbReference type="PROSITE" id="PS51831">
    <property type="entry name" value="HD"/>
    <property type="match status" value="1"/>
</dbReference>
<reference evidence="7 8" key="1">
    <citation type="submission" date="2020-08" db="EMBL/GenBank/DDBJ databases">
        <authorList>
            <person name="Liu C."/>
            <person name="Sun Q."/>
        </authorList>
    </citation>
    <scope>NUCLEOTIDE SEQUENCE [LARGE SCALE GENOMIC DNA]</scope>
    <source>
        <strain evidence="7 8">NSJ-38</strain>
    </source>
</reference>
<name>A0A7G9G7G8_9FIRM</name>
<dbReference type="RefSeq" id="WP_249304423.1">
    <property type="nucleotide sequence ID" value="NZ_CP060634.1"/>
</dbReference>
<evidence type="ECO:0000313" key="7">
    <source>
        <dbReference type="EMBL" id="QNM06750.1"/>
    </source>
</evidence>
<feature type="domain" description="HD-GYP" evidence="6">
    <location>
        <begin position="293"/>
        <end position="488"/>
    </location>
</feature>
<accession>A0A7G9G7G8</accession>
<gene>
    <name evidence="7" type="ORF">H9Q78_06445</name>
</gene>
<sequence length="492" mass="55491">MRRNRETAQKQISILTLDDDSIMTSTIQAYFQRSGYQVDVENDPYAAIERVRKNGYDILLLDFLMSPICGDQVVEEIRKFNPEIFIVLLTGHKSMAPPIKTIRQLDIQGYYEKSDRFDQLELLVESCVKSIRQMRTIRGYQKGLSVVVDALPRIYNLQSMEHISDGILEMAEELLPAKGSFLAFETEQKGKRVPFLRTRGELPDCDHYRLLSDVEWGGADAVQKDGYLLLPVSDETHRAVGGIGILPKSEPQKEQIQLVKIFSRQASAAIYNSQLHQRVNEQNEELTQAYQYLEDGYIQTIDTLRFVVETRDIETKGHSERVSCLAATLAGEMGLGKEDVERIRVAGLFHDIGKVGVPDGILLKPGKLTDSEYDEIKKHPDAGAKILSVFRPFSDMIPIVRGHHERIDGRGYPDGLQGEEIPLGARIIAVADSFDAMISNRQYRSGLGIDRAIAEIQAGRETQFDGRVVDSFLSLVEREGKEGFLKRFSSHV</sequence>
<evidence type="ECO:0000259" key="4">
    <source>
        <dbReference type="PROSITE" id="PS50110"/>
    </source>
</evidence>
<dbReference type="PROSITE" id="PS50110">
    <property type="entry name" value="RESPONSE_REGULATORY"/>
    <property type="match status" value="1"/>
</dbReference>
<keyword evidence="8" id="KW-1185">Reference proteome</keyword>
<dbReference type="Pfam" id="PF11849">
    <property type="entry name" value="DUF3369"/>
    <property type="match status" value="1"/>
</dbReference>
<dbReference type="PANTHER" id="PTHR45228:SF8">
    <property type="entry name" value="TWO-COMPONENT RESPONSE REGULATOR-RELATED"/>
    <property type="match status" value="1"/>
</dbReference>
<dbReference type="Gene3D" id="3.40.50.2300">
    <property type="match status" value="1"/>
</dbReference>
<dbReference type="Proteomes" id="UP000515823">
    <property type="component" value="Chromosome"/>
</dbReference>
<evidence type="ECO:0000256" key="1">
    <source>
        <dbReference type="ARBA" id="ARBA00018672"/>
    </source>
</evidence>
<dbReference type="InterPro" id="IPR006674">
    <property type="entry name" value="HD_domain"/>
</dbReference>
<dbReference type="KEGG" id="qdo:H9Q78_06445"/>
<feature type="modified residue" description="4-aspartylphosphate" evidence="3">
    <location>
        <position position="62"/>
    </location>
</feature>
<evidence type="ECO:0000259" key="6">
    <source>
        <dbReference type="PROSITE" id="PS51832"/>
    </source>
</evidence>
<dbReference type="SMART" id="SM00448">
    <property type="entry name" value="REC"/>
    <property type="match status" value="1"/>
</dbReference>
<dbReference type="Gene3D" id="3.30.450.40">
    <property type="match status" value="1"/>
</dbReference>
<dbReference type="AlphaFoldDB" id="A0A7G9G7G8"/>
<feature type="domain" description="Response regulatory" evidence="4">
    <location>
        <begin position="13"/>
        <end position="128"/>
    </location>
</feature>
<dbReference type="EMBL" id="CP060634">
    <property type="protein sequence ID" value="QNM06750.1"/>
    <property type="molecule type" value="Genomic_DNA"/>
</dbReference>
<dbReference type="Gene3D" id="1.10.3210.10">
    <property type="entry name" value="Hypothetical protein af1432"/>
    <property type="match status" value="1"/>
</dbReference>
<dbReference type="NCBIfam" id="TIGR00277">
    <property type="entry name" value="HDIG"/>
    <property type="match status" value="1"/>
</dbReference>
<dbReference type="InterPro" id="IPR029016">
    <property type="entry name" value="GAF-like_dom_sf"/>
</dbReference>
<dbReference type="SMART" id="SM00471">
    <property type="entry name" value="HDc"/>
    <property type="match status" value="1"/>
</dbReference>
<dbReference type="SUPFAM" id="SSF109604">
    <property type="entry name" value="HD-domain/PDEase-like"/>
    <property type="match status" value="1"/>
</dbReference>
<dbReference type="InterPro" id="IPR001789">
    <property type="entry name" value="Sig_transdc_resp-reg_receiver"/>
</dbReference>
<dbReference type="CDD" id="cd00156">
    <property type="entry name" value="REC"/>
    <property type="match status" value="1"/>
</dbReference>
<keyword evidence="3" id="KW-0597">Phosphoprotein</keyword>
<dbReference type="InterPro" id="IPR006675">
    <property type="entry name" value="HDIG_dom"/>
</dbReference>
<dbReference type="InterPro" id="IPR052020">
    <property type="entry name" value="Cyclic_di-GMP/3'3'-cGAMP_PDE"/>
</dbReference>
<evidence type="ECO:0000256" key="3">
    <source>
        <dbReference type="PROSITE-ProRule" id="PRU00169"/>
    </source>
</evidence>
<protein>
    <recommendedName>
        <fullName evidence="1">Stage 0 sporulation protein A homolog</fullName>
    </recommendedName>
</protein>
<dbReference type="CDD" id="cd00077">
    <property type="entry name" value="HDc"/>
    <property type="match status" value="1"/>
</dbReference>
<feature type="domain" description="HD" evidence="5">
    <location>
        <begin position="315"/>
        <end position="437"/>
    </location>
</feature>
<dbReference type="PROSITE" id="PS51832">
    <property type="entry name" value="HD_GYP"/>
    <property type="match status" value="1"/>
</dbReference>
<dbReference type="SUPFAM" id="SSF52172">
    <property type="entry name" value="CheY-like"/>
    <property type="match status" value="1"/>
</dbReference>
<dbReference type="GO" id="GO:0000160">
    <property type="term" value="P:phosphorelay signal transduction system"/>
    <property type="evidence" value="ECO:0007669"/>
    <property type="project" value="InterPro"/>
</dbReference>
<evidence type="ECO:0000259" key="5">
    <source>
        <dbReference type="PROSITE" id="PS51831"/>
    </source>
</evidence>
<dbReference type="PANTHER" id="PTHR45228">
    <property type="entry name" value="CYCLIC DI-GMP PHOSPHODIESTERASE TM_0186-RELATED"/>
    <property type="match status" value="1"/>
</dbReference>
<dbReference type="InterPro" id="IPR003607">
    <property type="entry name" value="HD/PDEase_dom"/>
</dbReference>
<dbReference type="InterPro" id="IPR011006">
    <property type="entry name" value="CheY-like_superfamily"/>
</dbReference>
<dbReference type="InterPro" id="IPR037522">
    <property type="entry name" value="HD_GYP_dom"/>
</dbReference>
<proteinExistence type="predicted"/>
<dbReference type="SUPFAM" id="SSF55781">
    <property type="entry name" value="GAF domain-like"/>
    <property type="match status" value="1"/>
</dbReference>
<evidence type="ECO:0000256" key="2">
    <source>
        <dbReference type="ARBA" id="ARBA00024867"/>
    </source>
</evidence>